<organism evidence="10 11">
    <name type="scientific">Labedella phragmitis</name>
    <dbReference type="NCBI Taxonomy" id="2498849"/>
    <lineage>
        <taxon>Bacteria</taxon>
        <taxon>Bacillati</taxon>
        <taxon>Actinomycetota</taxon>
        <taxon>Actinomycetes</taxon>
        <taxon>Micrococcales</taxon>
        <taxon>Microbacteriaceae</taxon>
        <taxon>Labedella</taxon>
    </lineage>
</organism>
<evidence type="ECO:0000256" key="5">
    <source>
        <dbReference type="ARBA" id="ARBA00022692"/>
    </source>
</evidence>
<keyword evidence="3" id="KW-1003">Cell membrane</keyword>
<evidence type="ECO:0000256" key="6">
    <source>
        <dbReference type="ARBA" id="ARBA00022989"/>
    </source>
</evidence>
<evidence type="ECO:0000256" key="7">
    <source>
        <dbReference type="ARBA" id="ARBA00023136"/>
    </source>
</evidence>
<keyword evidence="4" id="KW-0997">Cell inner membrane</keyword>
<evidence type="ECO:0000256" key="4">
    <source>
        <dbReference type="ARBA" id="ARBA00022519"/>
    </source>
</evidence>
<sequence>MTSTTARTTAPRITPAKALAFLRDYAVLILLAALLIVLAIASPSFFTFANLVNIVNQNTPLALIAVAGTFVIISGSFDLSTAAIYAVGSVAAAWVAMETGNVVLGLLAPPVIGLALGVFNGLAVTVLRVHSFLATLASSLIFQAIAVLITGGALIQVSLDGFSELGRGRIGGVFYTVVILIVFVAIMWFVLKGTVFGRHVFAVGGNPDAAQLSGVRVDRTRVMVFALSGLAAGMAAAIGVSRIASGQPQAGAGLEFDAIAAIILGGTSIYGGVGAVWRSVAGVFLIALIGNGFDILGFNPQIKDLVTGAIILAAVGLAAAGIKRR</sequence>
<evidence type="ECO:0000313" key="11">
    <source>
        <dbReference type="Proteomes" id="UP000288547"/>
    </source>
</evidence>
<protein>
    <recommendedName>
        <fullName evidence="8">Autoinducer 2 import system permease protein LsrD</fullName>
    </recommendedName>
</protein>
<evidence type="ECO:0000313" key="10">
    <source>
        <dbReference type="EMBL" id="RWZ52979.1"/>
    </source>
</evidence>
<keyword evidence="7 9" id="KW-0472">Membrane</keyword>
<keyword evidence="5 9" id="KW-0812">Transmembrane</keyword>
<feature type="transmembrane region" description="Helical" evidence="9">
    <location>
        <begin position="139"/>
        <end position="158"/>
    </location>
</feature>
<gene>
    <name evidence="10" type="ORF">ELQ90_03325</name>
</gene>
<dbReference type="AlphaFoldDB" id="A0A3S4BLY3"/>
<feature type="transmembrane region" description="Helical" evidence="9">
    <location>
        <begin position="25"/>
        <end position="49"/>
    </location>
</feature>
<dbReference type="GO" id="GO:0022857">
    <property type="term" value="F:transmembrane transporter activity"/>
    <property type="evidence" value="ECO:0007669"/>
    <property type="project" value="InterPro"/>
</dbReference>
<dbReference type="EMBL" id="RZNB01000001">
    <property type="protein sequence ID" value="RWZ52979.1"/>
    <property type="molecule type" value="Genomic_DNA"/>
</dbReference>
<accession>A0A3S4BLY3</accession>
<comment type="caution">
    <text evidence="10">The sequence shown here is derived from an EMBL/GenBank/DDBJ whole genome shotgun (WGS) entry which is preliminary data.</text>
</comment>
<dbReference type="PANTHER" id="PTHR32196:SF71">
    <property type="entry name" value="AUTOINDUCER 2 IMPORT SYSTEM PERMEASE PROTEIN LSRD"/>
    <property type="match status" value="1"/>
</dbReference>
<name>A0A3S4BLY3_9MICO</name>
<dbReference type="RefSeq" id="WP_128493822.1">
    <property type="nucleotide sequence ID" value="NZ_RZNB01000001.1"/>
</dbReference>
<keyword evidence="2" id="KW-0813">Transport</keyword>
<dbReference type="CDD" id="cd06579">
    <property type="entry name" value="TM_PBP1_transp_AraH_like"/>
    <property type="match status" value="1"/>
</dbReference>
<keyword evidence="6 9" id="KW-1133">Transmembrane helix</keyword>
<keyword evidence="11" id="KW-1185">Reference proteome</keyword>
<reference evidence="10 11" key="1">
    <citation type="submission" date="2018-12" db="EMBL/GenBank/DDBJ databases">
        <authorList>
            <person name="Li F."/>
        </authorList>
    </citation>
    <scope>NUCLEOTIDE SEQUENCE [LARGE SCALE GENOMIC DNA]</scope>
    <source>
        <strain evidence="10 11">11W25H-1</strain>
    </source>
</reference>
<evidence type="ECO:0000256" key="8">
    <source>
        <dbReference type="ARBA" id="ARBA00039381"/>
    </source>
</evidence>
<comment type="subcellular location">
    <subcellularLocation>
        <location evidence="1">Cell membrane</location>
        <topology evidence="1">Multi-pass membrane protein</topology>
    </subcellularLocation>
</comment>
<dbReference type="InterPro" id="IPR001851">
    <property type="entry name" value="ABC_transp_permease"/>
</dbReference>
<proteinExistence type="predicted"/>
<evidence type="ECO:0000256" key="1">
    <source>
        <dbReference type="ARBA" id="ARBA00004651"/>
    </source>
</evidence>
<dbReference type="PANTHER" id="PTHR32196">
    <property type="entry name" value="ABC TRANSPORTER PERMEASE PROTEIN YPHD-RELATED-RELATED"/>
    <property type="match status" value="1"/>
</dbReference>
<evidence type="ECO:0000256" key="9">
    <source>
        <dbReference type="SAM" id="Phobius"/>
    </source>
</evidence>
<feature type="transmembrane region" description="Helical" evidence="9">
    <location>
        <begin position="170"/>
        <end position="191"/>
    </location>
</feature>
<feature type="transmembrane region" description="Helical" evidence="9">
    <location>
        <begin position="222"/>
        <end position="244"/>
    </location>
</feature>
<dbReference type="Pfam" id="PF02653">
    <property type="entry name" value="BPD_transp_2"/>
    <property type="match status" value="1"/>
</dbReference>
<evidence type="ECO:0000256" key="2">
    <source>
        <dbReference type="ARBA" id="ARBA00022448"/>
    </source>
</evidence>
<dbReference type="OrthoDB" id="9808136at2"/>
<dbReference type="GO" id="GO:0005886">
    <property type="term" value="C:plasma membrane"/>
    <property type="evidence" value="ECO:0007669"/>
    <property type="project" value="UniProtKB-SubCell"/>
</dbReference>
<feature type="transmembrane region" description="Helical" evidence="9">
    <location>
        <begin position="107"/>
        <end position="127"/>
    </location>
</feature>
<feature type="transmembrane region" description="Helical" evidence="9">
    <location>
        <begin position="256"/>
        <end position="273"/>
    </location>
</feature>
<feature type="transmembrane region" description="Helical" evidence="9">
    <location>
        <begin position="280"/>
        <end position="299"/>
    </location>
</feature>
<feature type="transmembrane region" description="Helical" evidence="9">
    <location>
        <begin position="61"/>
        <end position="87"/>
    </location>
</feature>
<dbReference type="Proteomes" id="UP000288547">
    <property type="component" value="Unassembled WGS sequence"/>
</dbReference>
<evidence type="ECO:0000256" key="3">
    <source>
        <dbReference type="ARBA" id="ARBA00022475"/>
    </source>
</evidence>
<feature type="transmembrane region" description="Helical" evidence="9">
    <location>
        <begin position="305"/>
        <end position="322"/>
    </location>
</feature>